<protein>
    <submittedName>
        <fullName evidence="2">Uncharacterized protein</fullName>
    </submittedName>
</protein>
<dbReference type="AlphaFoldDB" id="A0A3S2Y4A1"/>
<name>A0A3S2Y4A1_9SPHI</name>
<sequence length="175" mass="19316">MTPNILTNNLLNKVKFLAWYQILGGLLGLGITIYIIAGLEKLSGLMFLVIIVPLLLYSLSIYCGKLLLSVNYNLGFKLTIINQALQVLCFMLFGYAFMYVSGAMLLITVSSGDGVVFGFNFSIISTWQINFRTSDTTAKLGVNLVAIFMLYFADKLLLAIKKQLSDNAIDSTEAE</sequence>
<keyword evidence="3" id="KW-1185">Reference proteome</keyword>
<accession>A0A3S2Y4A1</accession>
<evidence type="ECO:0000313" key="3">
    <source>
        <dbReference type="Proteomes" id="UP000282759"/>
    </source>
</evidence>
<evidence type="ECO:0000313" key="2">
    <source>
        <dbReference type="EMBL" id="RVU01651.1"/>
    </source>
</evidence>
<feature type="transmembrane region" description="Helical" evidence="1">
    <location>
        <begin position="44"/>
        <end position="68"/>
    </location>
</feature>
<dbReference type="OrthoDB" id="797970at2"/>
<proteinExistence type="predicted"/>
<keyword evidence="1" id="KW-0472">Membrane</keyword>
<dbReference type="RefSeq" id="WP_127704022.1">
    <property type="nucleotide sequence ID" value="NZ_SACK01000002.1"/>
</dbReference>
<reference evidence="2 3" key="1">
    <citation type="submission" date="2019-01" db="EMBL/GenBank/DDBJ databases">
        <authorList>
            <person name="Chen W.-M."/>
        </authorList>
    </citation>
    <scope>NUCLEOTIDE SEQUENCE [LARGE SCALE GENOMIC DNA]</scope>
    <source>
        <strain evidence="2 3">YBJ-36</strain>
    </source>
</reference>
<keyword evidence="1" id="KW-0812">Transmembrane</keyword>
<gene>
    <name evidence="2" type="ORF">EOD41_06735</name>
</gene>
<feature type="transmembrane region" description="Helical" evidence="1">
    <location>
        <begin position="80"/>
        <end position="98"/>
    </location>
</feature>
<organism evidence="2 3">
    <name type="scientific">Mucilaginibacter limnophilus</name>
    <dbReference type="NCBI Taxonomy" id="1932778"/>
    <lineage>
        <taxon>Bacteria</taxon>
        <taxon>Pseudomonadati</taxon>
        <taxon>Bacteroidota</taxon>
        <taxon>Sphingobacteriia</taxon>
        <taxon>Sphingobacteriales</taxon>
        <taxon>Sphingobacteriaceae</taxon>
        <taxon>Mucilaginibacter</taxon>
    </lineage>
</organism>
<dbReference type="EMBL" id="SACK01000002">
    <property type="protein sequence ID" value="RVU01651.1"/>
    <property type="molecule type" value="Genomic_DNA"/>
</dbReference>
<dbReference type="Proteomes" id="UP000282759">
    <property type="component" value="Unassembled WGS sequence"/>
</dbReference>
<comment type="caution">
    <text evidence="2">The sequence shown here is derived from an EMBL/GenBank/DDBJ whole genome shotgun (WGS) entry which is preliminary data.</text>
</comment>
<evidence type="ECO:0000256" key="1">
    <source>
        <dbReference type="SAM" id="Phobius"/>
    </source>
</evidence>
<feature type="transmembrane region" description="Helical" evidence="1">
    <location>
        <begin position="136"/>
        <end position="153"/>
    </location>
</feature>
<keyword evidence="1" id="KW-1133">Transmembrane helix</keyword>
<feature type="transmembrane region" description="Helical" evidence="1">
    <location>
        <begin position="16"/>
        <end position="37"/>
    </location>
</feature>